<dbReference type="AlphaFoldDB" id="X1QED8"/>
<accession>X1QED8</accession>
<sequence>MNNTIAFMKSIGPIIDFVEGDKAIDPQMTTAFKAVDINNLPRPIPCLTMFRFSIVSLTRFVYYLVLGYFRYRWMSLKITKSHNAFDAIYEKLEPATELATGINN</sequence>
<proteinExistence type="predicted"/>
<protein>
    <submittedName>
        <fullName evidence="2">Uncharacterized protein</fullName>
    </submittedName>
</protein>
<keyword evidence="1" id="KW-0812">Transmembrane</keyword>
<keyword evidence="1" id="KW-0472">Membrane</keyword>
<gene>
    <name evidence="2" type="ORF">S06H3_59450</name>
</gene>
<comment type="caution">
    <text evidence="2">The sequence shown here is derived from an EMBL/GenBank/DDBJ whole genome shotgun (WGS) entry which is preliminary data.</text>
</comment>
<reference evidence="2" key="1">
    <citation type="journal article" date="2014" name="Front. Microbiol.">
        <title>High frequency of phylogenetically diverse reductive dehalogenase-homologous genes in deep subseafloor sedimentary metagenomes.</title>
        <authorList>
            <person name="Kawai M."/>
            <person name="Futagami T."/>
            <person name="Toyoda A."/>
            <person name="Takaki Y."/>
            <person name="Nishi S."/>
            <person name="Hori S."/>
            <person name="Arai W."/>
            <person name="Tsubouchi T."/>
            <person name="Morono Y."/>
            <person name="Uchiyama I."/>
            <person name="Ito T."/>
            <person name="Fujiyama A."/>
            <person name="Inagaki F."/>
            <person name="Takami H."/>
        </authorList>
    </citation>
    <scope>NUCLEOTIDE SEQUENCE</scope>
    <source>
        <strain evidence="2">Expedition CK06-06</strain>
    </source>
</reference>
<feature type="non-terminal residue" evidence="2">
    <location>
        <position position="104"/>
    </location>
</feature>
<feature type="transmembrane region" description="Helical" evidence="1">
    <location>
        <begin position="49"/>
        <end position="71"/>
    </location>
</feature>
<evidence type="ECO:0000256" key="1">
    <source>
        <dbReference type="SAM" id="Phobius"/>
    </source>
</evidence>
<keyword evidence="1" id="KW-1133">Transmembrane helix</keyword>
<organism evidence="2">
    <name type="scientific">marine sediment metagenome</name>
    <dbReference type="NCBI Taxonomy" id="412755"/>
    <lineage>
        <taxon>unclassified sequences</taxon>
        <taxon>metagenomes</taxon>
        <taxon>ecological metagenomes</taxon>
    </lineage>
</organism>
<name>X1QED8_9ZZZZ</name>
<dbReference type="EMBL" id="BARV01038627">
    <property type="protein sequence ID" value="GAI49385.1"/>
    <property type="molecule type" value="Genomic_DNA"/>
</dbReference>
<evidence type="ECO:0000313" key="2">
    <source>
        <dbReference type="EMBL" id="GAI49385.1"/>
    </source>
</evidence>